<keyword evidence="6 13" id="KW-0732">Signal</keyword>
<dbReference type="Gramene" id="Potri.015G024500.2.v4.1">
    <property type="protein sequence ID" value="Potri.015G024500.2.v4.1"/>
    <property type="gene ID" value="Potri.015G024500.v4.1"/>
</dbReference>
<dbReference type="Pfam" id="PF13855">
    <property type="entry name" value="LRR_8"/>
    <property type="match status" value="3"/>
</dbReference>
<keyword evidence="3" id="KW-1003">Cell membrane</keyword>
<dbReference type="PANTHER" id="PTHR48063:SF101">
    <property type="entry name" value="LRR RECEPTOR-LIKE SERINE_THREONINE-PROTEIN KINASE FLS2"/>
    <property type="match status" value="1"/>
</dbReference>
<organism evidence="15 16">
    <name type="scientific">Populus trichocarpa</name>
    <name type="common">Western balsam poplar</name>
    <name type="synonym">Populus balsamifera subsp. trichocarpa</name>
    <dbReference type="NCBI Taxonomy" id="3694"/>
    <lineage>
        <taxon>Eukaryota</taxon>
        <taxon>Viridiplantae</taxon>
        <taxon>Streptophyta</taxon>
        <taxon>Embryophyta</taxon>
        <taxon>Tracheophyta</taxon>
        <taxon>Spermatophyta</taxon>
        <taxon>Magnoliopsida</taxon>
        <taxon>eudicotyledons</taxon>
        <taxon>Gunneridae</taxon>
        <taxon>Pentapetalae</taxon>
        <taxon>rosids</taxon>
        <taxon>fabids</taxon>
        <taxon>Malpighiales</taxon>
        <taxon>Salicaceae</taxon>
        <taxon>Saliceae</taxon>
        <taxon>Populus</taxon>
    </lineage>
</organism>
<comment type="subcellular location">
    <subcellularLocation>
        <location evidence="1">Cell membrane</location>
        <topology evidence="1">Single-pass type I membrane protein</topology>
    </subcellularLocation>
</comment>
<accession>A0A3N7HSW2</accession>
<dbReference type="PANTHER" id="PTHR48063">
    <property type="entry name" value="LRR RECEPTOR-LIKE KINASE"/>
    <property type="match status" value="1"/>
</dbReference>
<keyword evidence="8 12" id="KW-1133">Transmembrane helix</keyword>
<dbReference type="InterPro" id="IPR013210">
    <property type="entry name" value="LRR_N_plant-typ"/>
</dbReference>
<dbReference type="SUPFAM" id="SSF52047">
    <property type="entry name" value="RNI-like"/>
    <property type="match status" value="1"/>
</dbReference>
<evidence type="ECO:0000256" key="11">
    <source>
        <dbReference type="ARBA" id="ARBA00023180"/>
    </source>
</evidence>
<evidence type="ECO:0000313" key="16">
    <source>
        <dbReference type="Proteomes" id="UP000006729"/>
    </source>
</evidence>
<evidence type="ECO:0000256" key="10">
    <source>
        <dbReference type="ARBA" id="ARBA00023170"/>
    </source>
</evidence>
<proteinExistence type="inferred from homology"/>
<dbReference type="SMART" id="SM00369">
    <property type="entry name" value="LRR_TYP"/>
    <property type="match status" value="14"/>
</dbReference>
<dbReference type="InParanoid" id="A0A3N7HSW2"/>
<keyword evidence="7" id="KW-0677">Repeat</keyword>
<dbReference type="PROSITE" id="PS51450">
    <property type="entry name" value="LRR"/>
    <property type="match status" value="3"/>
</dbReference>
<dbReference type="EMBL" id="CM009304">
    <property type="protein sequence ID" value="RQP00515.1"/>
    <property type="molecule type" value="Genomic_DNA"/>
</dbReference>
<evidence type="ECO:0000256" key="5">
    <source>
        <dbReference type="ARBA" id="ARBA00022692"/>
    </source>
</evidence>
<dbReference type="Pfam" id="PF08263">
    <property type="entry name" value="LRRNT_2"/>
    <property type="match status" value="1"/>
</dbReference>
<dbReference type="AlphaFoldDB" id="A0A3N7HSW2"/>
<dbReference type="SMART" id="SM00365">
    <property type="entry name" value="LRR_SD22"/>
    <property type="match status" value="9"/>
</dbReference>
<dbReference type="OMA" id="LFWNAFN"/>
<feature type="transmembrane region" description="Helical" evidence="12">
    <location>
        <begin position="1072"/>
        <end position="1097"/>
    </location>
</feature>
<dbReference type="Proteomes" id="UP000006729">
    <property type="component" value="Chromosome 15"/>
</dbReference>
<dbReference type="FunFam" id="3.80.10.10:FF:000383">
    <property type="entry name" value="Leucine-rich repeat receptor protein kinase EMS1"/>
    <property type="match status" value="1"/>
</dbReference>
<dbReference type="InterPro" id="IPR032675">
    <property type="entry name" value="LRR_dom_sf"/>
</dbReference>
<evidence type="ECO:0000256" key="2">
    <source>
        <dbReference type="ARBA" id="ARBA00009592"/>
    </source>
</evidence>
<sequence>MLQIKHDKSFHLLYVLIVLLLLMKLAPGFISGVKGATFGCIERERQALLKFKEDLIDDFGLLSTWGSEEEKRDCCKWRGVGCNNRTGHVTHLDLHRENGGKYLTGKISNSLLELQHLSYMNISGSNFERNSFPYFIGSLKKLRYLDLSSIGVDGTLSNQLWNLSRLQYLDLSNNYYVNFKSLDFLSNLFYLEYLHLSGINLSQAVDWIQSVNKLPLLKVLRLSSCDLSKSSPPSLSFTNSSKSLAVIDLSSNNLASSTFNWLSNFSNSLVDLDISSTGIISSKNLNWLSYFSSLEYLDLSGNNLSQIIDWPQVIYNLPRLHELGFSSCSLSIIGPPSPSLVNSSESLVVVDFSANQLTSSIFYWLANFSNNLVDLDLSYNQLQGSIPDAFTNLTSLRTLDLSYNQLQGSIRDAFTNRTSLRTLDLSSNQLQGDLSSFGQMCNLNELYASGNNLTGELSQLFQDFHGCVESSLEILQLGGNQLQGSLPDITRFTSMRVLDLSQNQLNGSLPKRFSQRSELVSLHLNDNQLTGSLTDVTMLSSLRELWIDNNRLDGNVSESIGSLSQLEELHVGGNSLQGVMSEAHFSNLSKLTVLDLTDNSLALKFESNWAPSFQLVHIFLSSCDLGPHFPQWLRNQNNFMELDISGSGISDTIPNWFWNLTNSKLEYLDLSHNKMSGVLPDFSSKYSNLQNIDLSFNLFEGPLSLFSSDTTSTLFLSNNKFSGPASFPCNIGSRILKVLDLSNNLLTGWIPDCLRNFTSLGILNLASNNFSGKIPSSMGSMLNLETLSLHNNSFVGELPLSLRNCSSLVFLDLSSNKLRGEIPGWIGESMPSLEVLSLQSNGFNGSIPPNLCHLSNILILDLSLNNISGIIPKCLDNFTSMVQKTESEHFLSNNAVLTRYYSGPGIYGTYQNKMRVGWKGREDDYGNTLGLLRIINFARNKLIGEIPEEITGLLLLVALNLSGNNLTGEIPQKIGQLKQLESLDLSGNQLSGVIPITMADLNFLAFLNLSNNHLSGRIPSSTQLQGFNASQFTGNLALCGQPLLQKCPGDETNQSPPANDDNQGKEVVADEFMKWFCTAMGIGFSVFFWGVSGALLLKRSWRHAYFLFLDESWDWLYVKVAVCKARLQREFQRLHEHVLA</sequence>
<feature type="signal peptide" evidence="13">
    <location>
        <begin position="1"/>
        <end position="28"/>
    </location>
</feature>
<dbReference type="FunFam" id="3.80.10.10:FF:000095">
    <property type="entry name" value="LRR receptor-like serine/threonine-protein kinase GSO1"/>
    <property type="match status" value="1"/>
</dbReference>
<dbReference type="Pfam" id="PF12799">
    <property type="entry name" value="LRR_4"/>
    <property type="match status" value="1"/>
</dbReference>
<evidence type="ECO:0000256" key="1">
    <source>
        <dbReference type="ARBA" id="ARBA00004251"/>
    </source>
</evidence>
<dbReference type="PRINTS" id="PR00019">
    <property type="entry name" value="LEURICHRPT"/>
</dbReference>
<dbReference type="GO" id="GO:0005886">
    <property type="term" value="C:plasma membrane"/>
    <property type="evidence" value="ECO:0007669"/>
    <property type="project" value="UniProtKB-SubCell"/>
</dbReference>
<dbReference type="InterPro" id="IPR003591">
    <property type="entry name" value="Leu-rich_rpt_typical-subtyp"/>
</dbReference>
<evidence type="ECO:0000256" key="13">
    <source>
        <dbReference type="SAM" id="SignalP"/>
    </source>
</evidence>
<dbReference type="Pfam" id="PF00560">
    <property type="entry name" value="LRR_1"/>
    <property type="match status" value="9"/>
</dbReference>
<feature type="domain" description="Leucine-rich repeat-containing N-terminal plant-type" evidence="14">
    <location>
        <begin position="43"/>
        <end position="83"/>
    </location>
</feature>
<evidence type="ECO:0000256" key="6">
    <source>
        <dbReference type="ARBA" id="ARBA00022729"/>
    </source>
</evidence>
<dbReference type="InterPro" id="IPR046956">
    <property type="entry name" value="RLP23-like"/>
</dbReference>
<evidence type="ECO:0000259" key="14">
    <source>
        <dbReference type="Pfam" id="PF08263"/>
    </source>
</evidence>
<evidence type="ECO:0000256" key="8">
    <source>
        <dbReference type="ARBA" id="ARBA00022989"/>
    </source>
</evidence>
<dbReference type="Gene3D" id="3.80.10.10">
    <property type="entry name" value="Ribonuclease Inhibitor"/>
    <property type="match status" value="4"/>
</dbReference>
<evidence type="ECO:0000256" key="3">
    <source>
        <dbReference type="ARBA" id="ARBA00022475"/>
    </source>
</evidence>
<protein>
    <recommendedName>
        <fullName evidence="14">Leucine-rich repeat-containing N-terminal plant-type domain-containing protein</fullName>
    </recommendedName>
</protein>
<keyword evidence="16" id="KW-1185">Reference proteome</keyword>
<name>A0A3N7HSW2_POPTR</name>
<dbReference type="InterPro" id="IPR001611">
    <property type="entry name" value="Leu-rich_rpt"/>
</dbReference>
<dbReference type="FunFam" id="3.80.10.10:FF:000213">
    <property type="entry name" value="Tyrosine-sulfated glycopeptide receptor 1"/>
    <property type="match status" value="1"/>
</dbReference>
<dbReference type="SMR" id="A0A3N7HSW2"/>
<keyword evidence="5 12" id="KW-0812">Transmembrane</keyword>
<keyword evidence="10" id="KW-0675">Receptor</keyword>
<dbReference type="InterPro" id="IPR025875">
    <property type="entry name" value="Leu-rich_rpt_4"/>
</dbReference>
<reference evidence="15 16" key="1">
    <citation type="journal article" date="2006" name="Science">
        <title>The genome of black cottonwood, Populus trichocarpa (Torr. &amp; Gray).</title>
        <authorList>
            <person name="Tuskan G.A."/>
            <person name="Difazio S."/>
            <person name="Jansson S."/>
            <person name="Bohlmann J."/>
            <person name="Grigoriev I."/>
            <person name="Hellsten U."/>
            <person name="Putnam N."/>
            <person name="Ralph S."/>
            <person name="Rombauts S."/>
            <person name="Salamov A."/>
            <person name="Schein J."/>
            <person name="Sterck L."/>
            <person name="Aerts A."/>
            <person name="Bhalerao R.R."/>
            <person name="Bhalerao R.P."/>
            <person name="Blaudez D."/>
            <person name="Boerjan W."/>
            <person name="Brun A."/>
            <person name="Brunner A."/>
            <person name="Busov V."/>
            <person name="Campbell M."/>
            <person name="Carlson J."/>
            <person name="Chalot M."/>
            <person name="Chapman J."/>
            <person name="Chen G.L."/>
            <person name="Cooper D."/>
            <person name="Coutinho P.M."/>
            <person name="Couturier J."/>
            <person name="Covert S."/>
            <person name="Cronk Q."/>
            <person name="Cunningham R."/>
            <person name="Davis J."/>
            <person name="Degroeve S."/>
            <person name="Dejardin A."/>
            <person name="Depamphilis C."/>
            <person name="Detter J."/>
            <person name="Dirks B."/>
            <person name="Dubchak I."/>
            <person name="Duplessis S."/>
            <person name="Ehlting J."/>
            <person name="Ellis B."/>
            <person name="Gendler K."/>
            <person name="Goodstein D."/>
            <person name="Gribskov M."/>
            <person name="Grimwood J."/>
            <person name="Groover A."/>
            <person name="Gunter L."/>
            <person name="Hamberger B."/>
            <person name="Heinze B."/>
            <person name="Helariutta Y."/>
            <person name="Henrissat B."/>
            <person name="Holligan D."/>
            <person name="Holt R."/>
            <person name="Huang W."/>
            <person name="Islam-Faridi N."/>
            <person name="Jones S."/>
            <person name="Jones-Rhoades M."/>
            <person name="Jorgensen R."/>
            <person name="Joshi C."/>
            <person name="Kangasjarvi J."/>
            <person name="Karlsson J."/>
            <person name="Kelleher C."/>
            <person name="Kirkpatrick R."/>
            <person name="Kirst M."/>
            <person name="Kohler A."/>
            <person name="Kalluri U."/>
            <person name="Larimer F."/>
            <person name="Leebens-Mack J."/>
            <person name="Leple J.C."/>
            <person name="Locascio P."/>
            <person name="Lou Y."/>
            <person name="Lucas S."/>
            <person name="Martin F."/>
            <person name="Montanini B."/>
            <person name="Napoli C."/>
            <person name="Nelson D.R."/>
            <person name="Nelson C."/>
            <person name="Nieminen K."/>
            <person name="Nilsson O."/>
            <person name="Pereda V."/>
            <person name="Peter G."/>
            <person name="Philippe R."/>
            <person name="Pilate G."/>
            <person name="Poliakov A."/>
            <person name="Razumovskaya J."/>
            <person name="Richardson P."/>
            <person name="Rinaldi C."/>
            <person name="Ritland K."/>
            <person name="Rouze P."/>
            <person name="Ryaboy D."/>
            <person name="Schmutz J."/>
            <person name="Schrader J."/>
            <person name="Segerman B."/>
            <person name="Shin H."/>
            <person name="Siddiqui A."/>
            <person name="Sterky F."/>
            <person name="Terry A."/>
            <person name="Tsai C.J."/>
            <person name="Uberbacher E."/>
            <person name="Unneberg P."/>
            <person name="Vahala J."/>
            <person name="Wall K."/>
            <person name="Wessler S."/>
            <person name="Yang G."/>
            <person name="Yin T."/>
            <person name="Douglas C."/>
            <person name="Marra M."/>
            <person name="Sandberg G."/>
            <person name="Van de Peer Y."/>
            <person name="Rokhsar D."/>
        </authorList>
    </citation>
    <scope>NUCLEOTIDE SEQUENCE [LARGE SCALE GENOMIC DNA]</scope>
    <source>
        <strain evidence="16">cv. Nisqually</strain>
    </source>
</reference>
<evidence type="ECO:0000256" key="12">
    <source>
        <dbReference type="SAM" id="Phobius"/>
    </source>
</evidence>
<comment type="similarity">
    <text evidence="2">Belongs to the RLP family.</text>
</comment>
<keyword evidence="11" id="KW-0325">Glycoprotein</keyword>
<dbReference type="STRING" id="3694.A0A3N7HSW2"/>
<evidence type="ECO:0000256" key="7">
    <source>
        <dbReference type="ARBA" id="ARBA00022737"/>
    </source>
</evidence>
<evidence type="ECO:0000313" key="15">
    <source>
        <dbReference type="EMBL" id="RQP00515.1"/>
    </source>
</evidence>
<dbReference type="SUPFAM" id="SSF52058">
    <property type="entry name" value="L domain-like"/>
    <property type="match status" value="2"/>
</dbReference>
<dbReference type="Gramene" id="Potri.015G024500.3.v4.1">
    <property type="protein sequence ID" value="Potri.015G024500.3.v4.1"/>
    <property type="gene ID" value="Potri.015G024500.v4.1"/>
</dbReference>
<evidence type="ECO:0000256" key="4">
    <source>
        <dbReference type="ARBA" id="ARBA00022614"/>
    </source>
</evidence>
<evidence type="ECO:0000256" key="9">
    <source>
        <dbReference type="ARBA" id="ARBA00023136"/>
    </source>
</evidence>
<keyword evidence="9 12" id="KW-0472">Membrane</keyword>
<keyword evidence="4" id="KW-0433">Leucine-rich repeat</keyword>
<gene>
    <name evidence="15" type="ORF">POPTR_015G024500</name>
</gene>
<feature type="chain" id="PRO_5018071758" description="Leucine-rich repeat-containing N-terminal plant-type domain-containing protein" evidence="13">
    <location>
        <begin position="29"/>
        <end position="1140"/>
    </location>
</feature>